<accession>A0A383CMH2</accession>
<dbReference type="EMBL" id="UINC01209711">
    <property type="protein sequence ID" value="SVE32848.1"/>
    <property type="molecule type" value="Genomic_DNA"/>
</dbReference>
<proteinExistence type="predicted"/>
<organism evidence="1">
    <name type="scientific">marine metagenome</name>
    <dbReference type="NCBI Taxonomy" id="408172"/>
    <lineage>
        <taxon>unclassified sequences</taxon>
        <taxon>metagenomes</taxon>
        <taxon>ecological metagenomes</taxon>
    </lineage>
</organism>
<reference evidence="1" key="1">
    <citation type="submission" date="2018-05" db="EMBL/GenBank/DDBJ databases">
        <authorList>
            <person name="Lanie J.A."/>
            <person name="Ng W.-L."/>
            <person name="Kazmierczak K.M."/>
            <person name="Andrzejewski T.M."/>
            <person name="Davidsen T.M."/>
            <person name="Wayne K.J."/>
            <person name="Tettelin H."/>
            <person name="Glass J.I."/>
            <person name="Rusch D."/>
            <person name="Podicherti R."/>
            <person name="Tsui H.-C.T."/>
            <person name="Winkler M.E."/>
        </authorList>
    </citation>
    <scope>NUCLEOTIDE SEQUENCE</scope>
</reference>
<name>A0A383CMH2_9ZZZZ</name>
<evidence type="ECO:0000313" key="1">
    <source>
        <dbReference type="EMBL" id="SVE32848.1"/>
    </source>
</evidence>
<sequence>RACIHRFFGVWCRVWQWWNMTPPAGRSMISALDISTRSSMSS</sequence>
<protein>
    <submittedName>
        <fullName evidence="1">Uncharacterized protein</fullName>
    </submittedName>
</protein>
<gene>
    <name evidence="1" type="ORF">METZ01_LOCUS485702</name>
</gene>
<feature type="non-terminal residue" evidence="1">
    <location>
        <position position="42"/>
    </location>
</feature>
<dbReference type="AlphaFoldDB" id="A0A383CMH2"/>
<feature type="non-terminal residue" evidence="1">
    <location>
        <position position="1"/>
    </location>
</feature>